<sequence>MTLPVKEVPPWCLPSDKLGTPTVSSPSVLRPSLQVTFVAAIVMPVVIVHTMSNDSWVISSDKKNVLMEV</sequence>
<evidence type="ECO:0000313" key="1">
    <source>
        <dbReference type="EMBL" id="SAM00520.1"/>
    </source>
</evidence>
<accession>A0A163JC07</accession>
<dbReference type="AlphaFoldDB" id="A0A163JC07"/>
<keyword evidence="2" id="KW-1185">Reference proteome</keyword>
<evidence type="ECO:0000313" key="2">
    <source>
        <dbReference type="Proteomes" id="UP000078561"/>
    </source>
</evidence>
<proteinExistence type="predicted"/>
<dbReference type="InParanoid" id="A0A163JC07"/>
<reference evidence="1" key="1">
    <citation type="submission" date="2016-04" db="EMBL/GenBank/DDBJ databases">
        <authorList>
            <person name="Evans L.H."/>
            <person name="Alamgir A."/>
            <person name="Owens N."/>
            <person name="Weber N.D."/>
            <person name="Virtaneva K."/>
            <person name="Barbian K."/>
            <person name="Babar A."/>
            <person name="Rosenke K."/>
        </authorList>
    </citation>
    <scope>NUCLEOTIDE SEQUENCE [LARGE SCALE GENOMIC DNA]</scope>
    <source>
        <strain evidence="1">CBS 101.48</strain>
    </source>
</reference>
<dbReference type="Proteomes" id="UP000078561">
    <property type="component" value="Unassembled WGS sequence"/>
</dbReference>
<dbReference type="EMBL" id="LT553219">
    <property type="protein sequence ID" value="SAM00520.1"/>
    <property type="molecule type" value="Genomic_DNA"/>
</dbReference>
<gene>
    <name evidence="1" type="primary">ABSGL_06208.1 scaffold 7705</name>
</gene>
<protein>
    <submittedName>
        <fullName evidence="1">Uncharacterized protein</fullName>
    </submittedName>
</protein>
<organism evidence="1">
    <name type="scientific">Absidia glauca</name>
    <name type="common">Pin mould</name>
    <dbReference type="NCBI Taxonomy" id="4829"/>
    <lineage>
        <taxon>Eukaryota</taxon>
        <taxon>Fungi</taxon>
        <taxon>Fungi incertae sedis</taxon>
        <taxon>Mucoromycota</taxon>
        <taxon>Mucoromycotina</taxon>
        <taxon>Mucoromycetes</taxon>
        <taxon>Mucorales</taxon>
        <taxon>Cunninghamellaceae</taxon>
        <taxon>Absidia</taxon>
    </lineage>
</organism>
<name>A0A163JC07_ABSGL</name>